<dbReference type="RefSeq" id="WP_110813691.1">
    <property type="nucleotide sequence ID" value="NZ_QJTE01000002.1"/>
</dbReference>
<evidence type="ECO:0000259" key="2">
    <source>
        <dbReference type="Pfam" id="PF01968"/>
    </source>
</evidence>
<gene>
    <name evidence="6" type="ORF">DFP88_102411</name>
</gene>
<dbReference type="PANTHER" id="PTHR11365:SF23">
    <property type="entry name" value="HYPOTHETICAL 5-OXOPROLINASE (EUROFUNG)-RELATED"/>
    <property type="match status" value="1"/>
</dbReference>
<keyword evidence="7" id="KW-1185">Reference proteome</keyword>
<dbReference type="PANTHER" id="PTHR11365">
    <property type="entry name" value="5-OXOPROLINASE RELATED"/>
    <property type="match status" value="1"/>
</dbReference>
<reference evidence="6 7" key="1">
    <citation type="submission" date="2018-06" db="EMBL/GenBank/DDBJ databases">
        <title>Genomic Encyclopedia of Type Strains, Phase III (KMG-III): the genomes of soil and plant-associated and newly described type strains.</title>
        <authorList>
            <person name="Whitman W."/>
        </authorList>
    </citation>
    <scope>NUCLEOTIDE SEQUENCE [LARGE SCALE GENOMIC DNA]</scope>
    <source>
        <strain evidence="6 7">CECT 9025</strain>
    </source>
</reference>
<dbReference type="GO" id="GO:0005829">
    <property type="term" value="C:cytosol"/>
    <property type="evidence" value="ECO:0007669"/>
    <property type="project" value="TreeGrafter"/>
</dbReference>
<dbReference type="AlphaFoldDB" id="A0A318SS11"/>
<feature type="domain" description="Hydantoinase B/oxoprolinase" evidence="3">
    <location>
        <begin position="691"/>
        <end position="1202"/>
    </location>
</feature>
<evidence type="ECO:0000259" key="5">
    <source>
        <dbReference type="Pfam" id="PF19278"/>
    </source>
</evidence>
<dbReference type="GO" id="GO:0006749">
    <property type="term" value="P:glutathione metabolic process"/>
    <property type="evidence" value="ECO:0007669"/>
    <property type="project" value="TreeGrafter"/>
</dbReference>
<name>A0A318SS11_9RHOB</name>
<dbReference type="Pfam" id="PF01968">
    <property type="entry name" value="Hydantoinase_A"/>
    <property type="match status" value="1"/>
</dbReference>
<proteinExistence type="inferred from homology"/>
<protein>
    <submittedName>
        <fullName evidence="6">5-oxoprolinase (ATP-hydrolysing)</fullName>
    </submittedName>
</protein>
<dbReference type="Proteomes" id="UP000248311">
    <property type="component" value="Unassembled WGS sequence"/>
</dbReference>
<dbReference type="EMBL" id="QJTE01000002">
    <property type="protein sequence ID" value="PYE84610.1"/>
    <property type="molecule type" value="Genomic_DNA"/>
</dbReference>
<dbReference type="InterPro" id="IPR045079">
    <property type="entry name" value="Oxoprolinase-like"/>
</dbReference>
<evidence type="ECO:0000259" key="4">
    <source>
        <dbReference type="Pfam" id="PF05378"/>
    </source>
</evidence>
<feature type="domain" description="Hydantoinase A/oxoprolinase" evidence="2">
    <location>
        <begin position="206"/>
        <end position="493"/>
    </location>
</feature>
<dbReference type="OrthoDB" id="9759608at2"/>
<dbReference type="Pfam" id="PF05378">
    <property type="entry name" value="Hydant_A_N"/>
    <property type="match status" value="1"/>
</dbReference>
<sequence length="1206" mass="127601">MTDQTAPARWDFWIDRGGTFTDVIASPPEGDLRALKLLSENPGNYEDAAIEGIRRHLGGTIDPGRVGTVRMGTTVATNALLERKGDRTLLLITRGFRDALRLAYQDRPEIFAKEIVLPEQLYERVVEVEERVRADGSTERALDLESAVKAMQAAKADGIDAVAIVLMHAWCAPAHEQALAQAAREVGFGQVSVSHEVSPLIKLVGRGDTTVVDAYLTPILSRYVDRVGGALGATPPEQSGPTLLFMMSSGGLTAADRFQGRDAILSGPAGGVVGMARTGQLAGHDRVIGFDMGGTSTDVAHFDGAFERVFDTQVAGVRMRAPMVQVHTVAAGGGSILHADPGRFRVGPDSAGAHPGPACYRGGGPLTVTDANVMLGKLNPDFFPAIFGPGQDQPLDRETVAEKFAAMAEGRAPEEVAEGFLRIAVENMANAIKKISVQRGRDVTGYLLNAFGGAGGQHGCLVADALGMERVLIHPLSGLLSAYGIGLARVTETRQQGLETAFGPEAAEALDRTLDRLAEEVGAALAEQSAAEGAAYTRRLHLRYRGTDTALPVAWNGDADAARAAFETAHLAEFGFADPEAPLIVEAAEVEGEAAQTGSEIDPEHTLDEGEAPVTARAPVFTGGAWHEAAVVMRADLTPGRVIAGPALIIEPNQTVVVEPGWRAAATARDHILMTRETAASRDMAAGTEADPILLEVFNNLFMNIAEQMGVALQKTARSVNIKERLDFSCAVFDADGALVANAPHMPVHLGSMDRSVEAVIRQNRGMIQPGDVYALNAPYNGGTHLPDITVVTPVFDEAGAEILFWTASRGHHADVGGRAPGSMTPRATTVDEEGVLIDNLLLARGGRFLEADLRRVLTEHAFPCRNPDENVADLKAQVAANARGAAELRRMVAQFGLDVVRAYMGHVQDNAAEEVARVLGRLEGGSYDYPTDTGQVIRVRIDIDKETRTATVDFTGTSEVQPNNFNAPEPVTRAAVLYVFRVMVESAIPMNAGCLRPIRIIVPEGCMLAPQYPAAVVAGNVETSQHVTNALFGALGALSNAEGTMNNLTFGNARHQYYETICSGSPAGRMNDGRVFAGQAGVHVHMTNSRLTDPEVLESKYPVLLEEFRIDAGSGGVGQAAGGDGTTRRIRFLEAMDLAILSSHRKSPPRGLAGGGDGRLGLTSILHAGGASERLASCDQTTVAPGDCVVIVTPTPGGYGPAGDS</sequence>
<dbReference type="InterPro" id="IPR049517">
    <property type="entry name" value="ACX-like_C"/>
</dbReference>
<evidence type="ECO:0000259" key="3">
    <source>
        <dbReference type="Pfam" id="PF02538"/>
    </source>
</evidence>
<dbReference type="InterPro" id="IPR003692">
    <property type="entry name" value="Hydantoinase_B"/>
</dbReference>
<dbReference type="GO" id="GO:0017168">
    <property type="term" value="F:5-oxoprolinase (ATP-hydrolyzing) activity"/>
    <property type="evidence" value="ECO:0007669"/>
    <property type="project" value="TreeGrafter"/>
</dbReference>
<organism evidence="6 7">
    <name type="scientific">Pseudoroseicyclus aestuarii</name>
    <dbReference type="NCBI Taxonomy" id="1795041"/>
    <lineage>
        <taxon>Bacteria</taxon>
        <taxon>Pseudomonadati</taxon>
        <taxon>Pseudomonadota</taxon>
        <taxon>Alphaproteobacteria</taxon>
        <taxon>Rhodobacterales</taxon>
        <taxon>Paracoccaceae</taxon>
        <taxon>Pseudoroseicyclus</taxon>
    </lineage>
</organism>
<comment type="similarity">
    <text evidence="1">Belongs to the oxoprolinase family.</text>
</comment>
<dbReference type="InterPro" id="IPR008040">
    <property type="entry name" value="Hydant_A_N"/>
</dbReference>
<feature type="domain" description="Acetophenone carboxylase-like C-terminal" evidence="5">
    <location>
        <begin position="557"/>
        <end position="665"/>
    </location>
</feature>
<dbReference type="Pfam" id="PF02538">
    <property type="entry name" value="Hydantoinase_B"/>
    <property type="match status" value="1"/>
</dbReference>
<evidence type="ECO:0000313" key="6">
    <source>
        <dbReference type="EMBL" id="PYE84610.1"/>
    </source>
</evidence>
<evidence type="ECO:0000256" key="1">
    <source>
        <dbReference type="ARBA" id="ARBA00010403"/>
    </source>
</evidence>
<evidence type="ECO:0000313" key="7">
    <source>
        <dbReference type="Proteomes" id="UP000248311"/>
    </source>
</evidence>
<dbReference type="InterPro" id="IPR002821">
    <property type="entry name" value="Hydantoinase_A"/>
</dbReference>
<accession>A0A318SS11</accession>
<dbReference type="Pfam" id="PF19278">
    <property type="entry name" value="Hydant_A_C"/>
    <property type="match status" value="1"/>
</dbReference>
<feature type="domain" description="Hydantoinase/oxoprolinase N-terminal" evidence="4">
    <location>
        <begin position="12"/>
        <end position="186"/>
    </location>
</feature>
<comment type="caution">
    <text evidence="6">The sequence shown here is derived from an EMBL/GenBank/DDBJ whole genome shotgun (WGS) entry which is preliminary data.</text>
</comment>